<dbReference type="GO" id="GO:0016746">
    <property type="term" value="F:acyltransferase activity"/>
    <property type="evidence" value="ECO:0007669"/>
    <property type="project" value="UniProtKB-KW"/>
</dbReference>
<reference evidence="5 6" key="1">
    <citation type="submission" date="2016-10" db="EMBL/GenBank/DDBJ databases">
        <authorList>
            <person name="de Groot N.N."/>
        </authorList>
    </citation>
    <scope>NUCLEOTIDE SEQUENCE [LARGE SCALE GENOMIC DNA]</scope>
    <source>
        <strain evidence="5 6">DSM 21039</strain>
    </source>
</reference>
<name>A0A1H7LMG0_9BACT</name>
<dbReference type="InterPro" id="IPR050179">
    <property type="entry name" value="Trans_hexapeptide_repeat"/>
</dbReference>
<dbReference type="CDD" id="cd03360">
    <property type="entry name" value="LbH_AT_putative"/>
    <property type="match status" value="1"/>
</dbReference>
<feature type="binding site" evidence="3">
    <location>
        <position position="71"/>
    </location>
    <ligand>
        <name>substrate</name>
    </ligand>
</feature>
<dbReference type="InterPro" id="IPR011004">
    <property type="entry name" value="Trimer_LpxA-like_sf"/>
</dbReference>
<dbReference type="Gene3D" id="3.40.50.20">
    <property type="match status" value="1"/>
</dbReference>
<organism evidence="5 6">
    <name type="scientific">Chitinophaga rupis</name>
    <dbReference type="NCBI Taxonomy" id="573321"/>
    <lineage>
        <taxon>Bacteria</taxon>
        <taxon>Pseudomonadati</taxon>
        <taxon>Bacteroidota</taxon>
        <taxon>Chitinophagia</taxon>
        <taxon>Chitinophagales</taxon>
        <taxon>Chitinophagaceae</taxon>
        <taxon>Chitinophaga</taxon>
    </lineage>
</organism>
<dbReference type="InterPro" id="IPR041561">
    <property type="entry name" value="PglD_N"/>
</dbReference>
<dbReference type="PANTHER" id="PTHR43300:SF7">
    <property type="entry name" value="UDP-N-ACETYLBACILLOSAMINE N-ACETYLTRANSFERASE"/>
    <property type="match status" value="1"/>
</dbReference>
<comment type="similarity">
    <text evidence="1">Belongs to the transferase hexapeptide repeat family.</text>
</comment>
<feature type="domain" description="PglD N-terminal" evidence="4">
    <location>
        <begin position="5"/>
        <end position="86"/>
    </location>
</feature>
<dbReference type="InterPro" id="IPR020019">
    <property type="entry name" value="AcTrfase_PglD-like"/>
</dbReference>
<evidence type="ECO:0000256" key="3">
    <source>
        <dbReference type="PIRSR" id="PIRSR620019-2"/>
    </source>
</evidence>
<protein>
    <submittedName>
        <fullName evidence="5">Sugar O-acyltransferase, sialic acid O-acetyltransferase NeuD family</fullName>
    </submittedName>
</protein>
<evidence type="ECO:0000259" key="4">
    <source>
        <dbReference type="Pfam" id="PF17836"/>
    </source>
</evidence>
<dbReference type="NCBIfam" id="TIGR03570">
    <property type="entry name" value="NeuD_NnaD"/>
    <property type="match status" value="1"/>
</dbReference>
<feature type="active site" description="Proton acceptor" evidence="2">
    <location>
        <position position="141"/>
    </location>
</feature>
<feature type="binding site" evidence="3">
    <location>
        <position position="150"/>
    </location>
    <ligand>
        <name>acetyl-CoA</name>
        <dbReference type="ChEBI" id="CHEBI:57288"/>
    </ligand>
</feature>
<dbReference type="Pfam" id="PF00132">
    <property type="entry name" value="Hexapep"/>
    <property type="match status" value="1"/>
</dbReference>
<evidence type="ECO:0000313" key="5">
    <source>
        <dbReference type="EMBL" id="SEL00143.1"/>
    </source>
</evidence>
<evidence type="ECO:0000313" key="6">
    <source>
        <dbReference type="Proteomes" id="UP000198984"/>
    </source>
</evidence>
<dbReference type="STRING" id="573321.SAMN04488505_1011294"/>
<accession>A0A1H7LMG0</accession>
<dbReference type="InterPro" id="IPR001451">
    <property type="entry name" value="Hexapep"/>
</dbReference>
<dbReference type="AlphaFoldDB" id="A0A1H7LMG0"/>
<dbReference type="OrthoDB" id="9801697at2"/>
<sequence>MDKKKLILIGGGGHCKSCIDTIVSVKEFEIAGILDIKEKVGESILGFKIIGTDEDLHRFPANDYYFLITIGQIQNAGLRKGIYEKLKSTKCRLATIISASAIVSKYSTVGEGTVVLHGAKINAASNIGENCIINTNANIEHDCKIGRHVHISTNVVVNGGCVVYDECFIGSNSVLINGITVAASSVIGAGAVVNRTLIEPGVYVGNPCRKIEK</sequence>
<evidence type="ECO:0000256" key="2">
    <source>
        <dbReference type="PIRSR" id="PIRSR620019-1"/>
    </source>
</evidence>
<gene>
    <name evidence="5" type="ORF">SAMN04488505_1011294</name>
</gene>
<keyword evidence="5" id="KW-0012">Acyltransferase</keyword>
<dbReference type="SUPFAM" id="SSF51161">
    <property type="entry name" value="Trimeric LpxA-like enzymes"/>
    <property type="match status" value="1"/>
</dbReference>
<keyword evidence="5" id="KW-0808">Transferase</keyword>
<proteinExistence type="inferred from homology"/>
<dbReference type="Gene3D" id="2.160.10.10">
    <property type="entry name" value="Hexapeptide repeat proteins"/>
    <property type="match status" value="1"/>
</dbReference>
<keyword evidence="6" id="KW-1185">Reference proteome</keyword>
<dbReference type="PANTHER" id="PTHR43300">
    <property type="entry name" value="ACETYLTRANSFERASE"/>
    <property type="match status" value="1"/>
</dbReference>
<dbReference type="Proteomes" id="UP000198984">
    <property type="component" value="Unassembled WGS sequence"/>
</dbReference>
<dbReference type="EMBL" id="FOBB01000001">
    <property type="protein sequence ID" value="SEL00143.1"/>
    <property type="molecule type" value="Genomic_DNA"/>
</dbReference>
<dbReference type="RefSeq" id="WP_089907658.1">
    <property type="nucleotide sequence ID" value="NZ_FOBB01000001.1"/>
</dbReference>
<evidence type="ECO:0000256" key="1">
    <source>
        <dbReference type="ARBA" id="ARBA00007274"/>
    </source>
</evidence>
<feature type="site" description="Increases basicity of active site His" evidence="2">
    <location>
        <position position="142"/>
    </location>
</feature>
<dbReference type="Pfam" id="PF17836">
    <property type="entry name" value="PglD_N"/>
    <property type="match status" value="1"/>
</dbReference>